<dbReference type="Proteomes" id="UP001326613">
    <property type="component" value="Chromosome"/>
</dbReference>
<evidence type="ECO:0000256" key="2">
    <source>
        <dbReference type="ARBA" id="ARBA00022491"/>
    </source>
</evidence>
<evidence type="ECO:0000256" key="6">
    <source>
        <dbReference type="ARBA" id="ARBA00022980"/>
    </source>
</evidence>
<dbReference type="HAMAP" id="MF_01318_B">
    <property type="entry name" value="Ribosomal_uL1_B"/>
    <property type="match status" value="1"/>
</dbReference>
<reference evidence="12 13" key="1">
    <citation type="submission" date="2022-10" db="EMBL/GenBank/DDBJ databases">
        <title>Host association and intracellularity evolved multiple times independently in the Rickettsiales.</title>
        <authorList>
            <person name="Castelli M."/>
            <person name="Nardi T."/>
            <person name="Gammuto L."/>
            <person name="Bellinzona G."/>
            <person name="Sabaneyeva E."/>
            <person name="Potekhin A."/>
            <person name="Serra V."/>
            <person name="Petroni G."/>
            <person name="Sassera D."/>
        </authorList>
    </citation>
    <scope>NUCLEOTIDE SEQUENCE [LARGE SCALE GENOMIC DNA]</scope>
    <source>
        <strain evidence="12 13">Kr 154-4</strain>
    </source>
</reference>
<keyword evidence="7 9" id="KW-0687">Ribonucleoprotein</keyword>
<organism evidence="12 13">
    <name type="scientific">Candidatus Trichorickettsia mobilis</name>
    <dbReference type="NCBI Taxonomy" id="1346319"/>
    <lineage>
        <taxon>Bacteria</taxon>
        <taxon>Pseudomonadati</taxon>
        <taxon>Pseudomonadota</taxon>
        <taxon>Alphaproteobacteria</taxon>
        <taxon>Rickettsiales</taxon>
        <taxon>Rickettsiaceae</taxon>
        <taxon>Rickettsieae</taxon>
        <taxon>Candidatus Trichorickettsia</taxon>
    </lineage>
</organism>
<dbReference type="SUPFAM" id="SSF56808">
    <property type="entry name" value="Ribosomal protein L1"/>
    <property type="match status" value="1"/>
</dbReference>
<dbReference type="CDD" id="cd00403">
    <property type="entry name" value="Ribosomal_L1"/>
    <property type="match status" value="1"/>
</dbReference>
<keyword evidence="13" id="KW-1185">Reference proteome</keyword>
<dbReference type="EMBL" id="CP112932">
    <property type="protein sequence ID" value="WPY00442.1"/>
    <property type="molecule type" value="Genomic_DNA"/>
</dbReference>
<accession>A0ABZ0UUY3</accession>
<dbReference type="PROSITE" id="PS01199">
    <property type="entry name" value="RIBOSOMAL_L1"/>
    <property type="match status" value="1"/>
</dbReference>
<dbReference type="PANTHER" id="PTHR36427">
    <property type="entry name" value="54S RIBOSOMAL PROTEIN L1, MITOCHONDRIAL"/>
    <property type="match status" value="1"/>
</dbReference>
<name>A0ABZ0UUY3_9RICK</name>
<evidence type="ECO:0000256" key="4">
    <source>
        <dbReference type="ARBA" id="ARBA00022845"/>
    </source>
</evidence>
<evidence type="ECO:0000256" key="9">
    <source>
        <dbReference type="HAMAP-Rule" id="MF_01318"/>
    </source>
</evidence>
<dbReference type="InterPro" id="IPR016095">
    <property type="entry name" value="Ribosomal_uL1_3-a/b-sand"/>
</dbReference>
<keyword evidence="6 9" id="KW-0689">Ribosomal protein</keyword>
<dbReference type="Gene3D" id="3.30.190.20">
    <property type="match status" value="1"/>
</dbReference>
<comment type="function">
    <text evidence="9">Binds directly to 23S rRNA. The L1 stalk is quite mobile in the ribosome, and is involved in E site tRNA release.</text>
</comment>
<evidence type="ECO:0000256" key="11">
    <source>
        <dbReference type="SAM" id="MobiDB-lite"/>
    </source>
</evidence>
<dbReference type="PANTHER" id="PTHR36427:SF3">
    <property type="entry name" value="LARGE RIBOSOMAL SUBUNIT PROTEIN UL1M"/>
    <property type="match status" value="1"/>
</dbReference>
<protein>
    <recommendedName>
        <fullName evidence="8 9">Large ribosomal subunit protein uL1</fullName>
    </recommendedName>
</protein>
<evidence type="ECO:0000256" key="5">
    <source>
        <dbReference type="ARBA" id="ARBA00022884"/>
    </source>
</evidence>
<comment type="subunit">
    <text evidence="9">Part of the 50S ribosomal subunit.</text>
</comment>
<evidence type="ECO:0000256" key="3">
    <source>
        <dbReference type="ARBA" id="ARBA00022730"/>
    </source>
</evidence>
<dbReference type="InterPro" id="IPR023674">
    <property type="entry name" value="Ribosomal_uL1-like"/>
</dbReference>
<evidence type="ECO:0000313" key="13">
    <source>
        <dbReference type="Proteomes" id="UP001326613"/>
    </source>
</evidence>
<sequence>MKASEEEKKKKDKESRKGAKKLRAAREQINQQVFYDLEKAVEVLRSCSYVKFDETLEIVMKLGVDPRHSDQMVRGVVALPAGTGKTVRVAVICRDDKVADALAAGADFAGSVEIIEEIKSGKINFDTCIATPDMMGVVGGVAKILGPKGLMPNPKLGTVTTDIVTAIKNVKSGQVEFRVEKAGIIHAGVGKLSFLAQDLLKNLHAVISAVIKAKPTGAKGTYLKAMYLSSTMGPSIKIDTATISQIV</sequence>
<feature type="region of interest" description="Disordered" evidence="11">
    <location>
        <begin position="1"/>
        <end position="23"/>
    </location>
</feature>
<keyword evidence="3 9" id="KW-0699">rRNA-binding</keyword>
<comment type="function">
    <text evidence="9">Protein L1 is also a translational repressor protein, it controls the translation of the L11 operon by binding to its mRNA.</text>
</comment>
<dbReference type="InterPro" id="IPR028364">
    <property type="entry name" value="Ribosomal_uL1/biogenesis"/>
</dbReference>
<dbReference type="NCBIfam" id="TIGR01169">
    <property type="entry name" value="rplA_bact"/>
    <property type="match status" value="1"/>
</dbReference>
<evidence type="ECO:0000256" key="8">
    <source>
        <dbReference type="ARBA" id="ARBA00035241"/>
    </source>
</evidence>
<keyword evidence="9" id="KW-0820">tRNA-binding</keyword>
<dbReference type="PIRSF" id="PIRSF002155">
    <property type="entry name" value="Ribosomal_L1"/>
    <property type="match status" value="1"/>
</dbReference>
<dbReference type="RefSeq" id="WP_323738509.1">
    <property type="nucleotide sequence ID" value="NZ_CP112932.1"/>
</dbReference>
<evidence type="ECO:0000313" key="12">
    <source>
        <dbReference type="EMBL" id="WPY00442.1"/>
    </source>
</evidence>
<evidence type="ECO:0000256" key="1">
    <source>
        <dbReference type="ARBA" id="ARBA00010531"/>
    </source>
</evidence>
<feature type="compositionally biased region" description="Basic and acidic residues" evidence="11">
    <location>
        <begin position="1"/>
        <end position="17"/>
    </location>
</feature>
<dbReference type="GO" id="GO:0005840">
    <property type="term" value="C:ribosome"/>
    <property type="evidence" value="ECO:0007669"/>
    <property type="project" value="UniProtKB-KW"/>
</dbReference>
<keyword evidence="4 9" id="KW-0810">Translation regulation</keyword>
<keyword evidence="2 9" id="KW-0678">Repressor</keyword>
<keyword evidence="5 9" id="KW-0694">RNA-binding</keyword>
<gene>
    <name evidence="9" type="primary">rplA</name>
    <name evidence="12" type="ORF">Trichorick_00318</name>
</gene>
<evidence type="ECO:0000256" key="10">
    <source>
        <dbReference type="RuleBase" id="RU000659"/>
    </source>
</evidence>
<dbReference type="InterPro" id="IPR023673">
    <property type="entry name" value="Ribosomal_uL1_CS"/>
</dbReference>
<proteinExistence type="inferred from homology"/>
<dbReference type="InterPro" id="IPR005878">
    <property type="entry name" value="Ribosom_uL1_bac-type"/>
</dbReference>
<dbReference type="Gene3D" id="3.40.50.790">
    <property type="match status" value="1"/>
</dbReference>
<comment type="similarity">
    <text evidence="1 9 10">Belongs to the universal ribosomal protein uL1 family.</text>
</comment>
<dbReference type="Pfam" id="PF00687">
    <property type="entry name" value="Ribosomal_L1"/>
    <property type="match status" value="1"/>
</dbReference>
<evidence type="ECO:0000256" key="7">
    <source>
        <dbReference type="ARBA" id="ARBA00023274"/>
    </source>
</evidence>
<dbReference type="InterPro" id="IPR002143">
    <property type="entry name" value="Ribosomal_uL1"/>
</dbReference>